<organism evidence="2 3">
    <name type="scientific">Prorocentrum cordatum</name>
    <dbReference type="NCBI Taxonomy" id="2364126"/>
    <lineage>
        <taxon>Eukaryota</taxon>
        <taxon>Sar</taxon>
        <taxon>Alveolata</taxon>
        <taxon>Dinophyceae</taxon>
        <taxon>Prorocentrales</taxon>
        <taxon>Prorocentraceae</taxon>
        <taxon>Prorocentrum</taxon>
    </lineage>
</organism>
<protein>
    <recommendedName>
        <fullName evidence="4">RRM domain-containing protein</fullName>
    </recommendedName>
</protein>
<accession>A0ABN9VKL8</accession>
<reference evidence="2" key="1">
    <citation type="submission" date="2023-10" db="EMBL/GenBank/DDBJ databases">
        <authorList>
            <person name="Chen Y."/>
            <person name="Shah S."/>
            <person name="Dougan E. K."/>
            <person name="Thang M."/>
            <person name="Chan C."/>
        </authorList>
    </citation>
    <scope>NUCLEOTIDE SEQUENCE [LARGE SCALE GENOMIC DNA]</scope>
</reference>
<comment type="caution">
    <text evidence="2">The sequence shown here is derived from an EMBL/GenBank/DDBJ whole genome shotgun (WGS) entry which is preliminary data.</text>
</comment>
<keyword evidence="1" id="KW-0812">Transmembrane</keyword>
<keyword evidence="3" id="KW-1185">Reference proteome</keyword>
<keyword evidence="1" id="KW-1133">Transmembrane helix</keyword>
<name>A0ABN9VKL8_9DINO</name>
<evidence type="ECO:0000313" key="2">
    <source>
        <dbReference type="EMBL" id="CAK0873775.1"/>
    </source>
</evidence>
<gene>
    <name evidence="2" type="ORF">PCOR1329_LOCUS58877</name>
</gene>
<sequence length="122" mass="13432">MEVEAANMRADINRDQTNQTNSTVAFVRFATRRDAVICLKLFSEDDNEEIVASMPKGSVEDPHDIIWADLCVDEVKQGTLRRTGVLLLIAVFMTFAPAVLFIVSISSRSLPAWPASCPSSTT</sequence>
<evidence type="ECO:0000256" key="1">
    <source>
        <dbReference type="SAM" id="Phobius"/>
    </source>
</evidence>
<evidence type="ECO:0008006" key="4">
    <source>
        <dbReference type="Google" id="ProtNLM"/>
    </source>
</evidence>
<feature type="transmembrane region" description="Helical" evidence="1">
    <location>
        <begin position="85"/>
        <end position="105"/>
    </location>
</feature>
<proteinExistence type="predicted"/>
<evidence type="ECO:0000313" key="3">
    <source>
        <dbReference type="Proteomes" id="UP001189429"/>
    </source>
</evidence>
<dbReference type="EMBL" id="CAUYUJ010017318">
    <property type="protein sequence ID" value="CAK0873775.1"/>
    <property type="molecule type" value="Genomic_DNA"/>
</dbReference>
<keyword evidence="1" id="KW-0472">Membrane</keyword>
<dbReference type="Proteomes" id="UP001189429">
    <property type="component" value="Unassembled WGS sequence"/>
</dbReference>